<sequence>MRAMRVVGDLADGGELKSTSKEAHHLGEPLTTKTIFSGFICTTSSLQR</sequence>
<protein>
    <submittedName>
        <fullName evidence="1">Uncharacterized protein</fullName>
    </submittedName>
</protein>
<evidence type="ECO:0000313" key="2">
    <source>
        <dbReference type="Proteomes" id="UP000015779"/>
    </source>
</evidence>
<dbReference type="Proteomes" id="UP000015779">
    <property type="component" value="Unassembled WGS sequence"/>
</dbReference>
<evidence type="ECO:0000313" key="1">
    <source>
        <dbReference type="EMBL" id="EPI52238.1"/>
    </source>
</evidence>
<proteinExistence type="predicted"/>
<name>T2PKI9_9BIFI</name>
<dbReference type="PATRIC" id="fig|1261062.4.peg.775"/>
<dbReference type="EMBL" id="ATJN01000041">
    <property type="protein sequence ID" value="EPI52238.1"/>
    <property type="molecule type" value="Genomic_DNA"/>
</dbReference>
<dbReference type="HOGENOM" id="CLU_3200264_0_0_11"/>
<reference evidence="1 2" key="1">
    <citation type="submission" date="2013-06" db="EMBL/GenBank/DDBJ databases">
        <authorList>
            <person name="Weinstock G."/>
            <person name="Sodergren E."/>
            <person name="Lobos E.A."/>
            <person name="Fulton L."/>
            <person name="Fulton R."/>
            <person name="Courtney L."/>
            <person name="Fronick C."/>
            <person name="O'Laughlin M."/>
            <person name="Godfrey J."/>
            <person name="Wilson R.M."/>
            <person name="Miner T."/>
            <person name="Farmer C."/>
            <person name="Delehaunty K."/>
            <person name="Cordes M."/>
            <person name="Minx P."/>
            <person name="Tomlinson C."/>
            <person name="Chen J."/>
            <person name="Wollam A."/>
            <person name="Pepin K.H."/>
            <person name="Bhonagiri V."/>
            <person name="Zhang X."/>
            <person name="Warren W."/>
            <person name="Mitreva M."/>
            <person name="Mardis E.R."/>
            <person name="Wilson R.K."/>
        </authorList>
    </citation>
    <scope>NUCLEOTIDE SEQUENCE [LARGE SCALE GENOMIC DNA]</scope>
    <source>
        <strain evidence="1 2">JCP8017A</strain>
    </source>
</reference>
<comment type="caution">
    <text evidence="1">The sequence shown here is derived from an EMBL/GenBank/DDBJ whole genome shotgun (WGS) entry which is preliminary data.</text>
</comment>
<organism evidence="1 2">
    <name type="scientific">Gardnerella pickettii JCP8017A</name>
    <dbReference type="NCBI Taxonomy" id="1261062"/>
    <lineage>
        <taxon>Bacteria</taxon>
        <taxon>Bacillati</taxon>
        <taxon>Actinomycetota</taxon>
        <taxon>Actinomycetes</taxon>
        <taxon>Bifidobacteriales</taxon>
        <taxon>Bifidobacteriaceae</taxon>
        <taxon>Gardnerella</taxon>
        <taxon>Gardnerella pickettii</taxon>
    </lineage>
</organism>
<dbReference type="AlphaFoldDB" id="T2PKI9"/>
<gene>
    <name evidence="1" type="ORF">HMPREF1577_00831</name>
</gene>
<accession>T2PKI9</accession>